<evidence type="ECO:0000256" key="2">
    <source>
        <dbReference type="ARBA" id="ARBA00022840"/>
    </source>
</evidence>
<protein>
    <recommendedName>
        <fullName evidence="5">Dephospho-CoA kinase</fullName>
    </recommendedName>
</protein>
<keyword evidence="2" id="KW-0067">ATP-binding</keyword>
<keyword evidence="4" id="KW-1185">Reference proteome</keyword>
<dbReference type="InterPro" id="IPR027417">
    <property type="entry name" value="P-loop_NTPase"/>
</dbReference>
<dbReference type="GO" id="GO:0005524">
    <property type="term" value="F:ATP binding"/>
    <property type="evidence" value="ECO:0007669"/>
    <property type="project" value="UniProtKB-KW"/>
</dbReference>
<name>A0AAW0IH10_MYOGA</name>
<evidence type="ECO:0000256" key="1">
    <source>
        <dbReference type="ARBA" id="ARBA00022741"/>
    </source>
</evidence>
<accession>A0AAW0IH10</accession>
<reference evidence="3 4" key="1">
    <citation type="journal article" date="2023" name="bioRxiv">
        <title>Conserved and derived expression patterns and positive selection on dental genes reveal complex evolutionary context of ever-growing rodent molars.</title>
        <authorList>
            <person name="Calamari Z.T."/>
            <person name="Song A."/>
            <person name="Cohen E."/>
            <person name="Akter M."/>
            <person name="Roy R.D."/>
            <person name="Hallikas O."/>
            <person name="Christensen M.M."/>
            <person name="Li P."/>
            <person name="Marangoni P."/>
            <person name="Jernvall J."/>
            <person name="Klein O.D."/>
        </authorList>
    </citation>
    <scope>NUCLEOTIDE SEQUENCE [LARGE SCALE GENOMIC DNA]</scope>
    <source>
        <strain evidence="3">V071</strain>
    </source>
</reference>
<dbReference type="GO" id="GO:0004140">
    <property type="term" value="F:dephospho-CoA kinase activity"/>
    <property type="evidence" value="ECO:0007669"/>
    <property type="project" value="InterPro"/>
</dbReference>
<comment type="caution">
    <text evidence="3">The sequence shown here is derived from an EMBL/GenBank/DDBJ whole genome shotgun (WGS) entry which is preliminary data.</text>
</comment>
<dbReference type="SUPFAM" id="SSF52540">
    <property type="entry name" value="P-loop containing nucleoside triphosphate hydrolases"/>
    <property type="match status" value="1"/>
</dbReference>
<dbReference type="Proteomes" id="UP001488838">
    <property type="component" value="Unassembled WGS sequence"/>
</dbReference>
<proteinExistence type="predicted"/>
<dbReference type="PROSITE" id="PS51219">
    <property type="entry name" value="DPCK"/>
    <property type="match status" value="1"/>
</dbReference>
<dbReference type="AlphaFoldDB" id="A0AAW0IH10"/>
<sequence length="82" mass="8660">MVCQSSLSSGKMFLMGLVGGIASGKSSIIHIFQQLGCAVTGIDAIVQHIVQPGHPAHGGIVEAFGTESCWRMLTLTTRFLET</sequence>
<dbReference type="EMBL" id="JBBHLL010000129">
    <property type="protein sequence ID" value="KAK7813920.1"/>
    <property type="molecule type" value="Genomic_DNA"/>
</dbReference>
<gene>
    <name evidence="3" type="ORF">U0070_011027</name>
</gene>
<evidence type="ECO:0000313" key="3">
    <source>
        <dbReference type="EMBL" id="KAK7813920.1"/>
    </source>
</evidence>
<evidence type="ECO:0000313" key="4">
    <source>
        <dbReference type="Proteomes" id="UP001488838"/>
    </source>
</evidence>
<dbReference type="InterPro" id="IPR001977">
    <property type="entry name" value="Depp_CoAkinase"/>
</dbReference>
<dbReference type="GO" id="GO:0015937">
    <property type="term" value="P:coenzyme A biosynthetic process"/>
    <property type="evidence" value="ECO:0007669"/>
    <property type="project" value="InterPro"/>
</dbReference>
<keyword evidence="1" id="KW-0547">Nucleotide-binding</keyword>
<dbReference type="Gene3D" id="3.40.50.300">
    <property type="entry name" value="P-loop containing nucleotide triphosphate hydrolases"/>
    <property type="match status" value="1"/>
</dbReference>
<evidence type="ECO:0008006" key="5">
    <source>
        <dbReference type="Google" id="ProtNLM"/>
    </source>
</evidence>
<dbReference type="Pfam" id="PF01121">
    <property type="entry name" value="CoaE"/>
    <property type="match status" value="1"/>
</dbReference>
<organism evidence="3 4">
    <name type="scientific">Myodes glareolus</name>
    <name type="common">Bank vole</name>
    <name type="synonym">Clethrionomys glareolus</name>
    <dbReference type="NCBI Taxonomy" id="447135"/>
    <lineage>
        <taxon>Eukaryota</taxon>
        <taxon>Metazoa</taxon>
        <taxon>Chordata</taxon>
        <taxon>Craniata</taxon>
        <taxon>Vertebrata</taxon>
        <taxon>Euteleostomi</taxon>
        <taxon>Mammalia</taxon>
        <taxon>Eutheria</taxon>
        <taxon>Euarchontoglires</taxon>
        <taxon>Glires</taxon>
        <taxon>Rodentia</taxon>
        <taxon>Myomorpha</taxon>
        <taxon>Muroidea</taxon>
        <taxon>Cricetidae</taxon>
        <taxon>Arvicolinae</taxon>
        <taxon>Myodes</taxon>
    </lineage>
</organism>